<accession>A0A845MPS7</accession>
<dbReference type="InterPro" id="IPR051600">
    <property type="entry name" value="Beta-PGM-like"/>
</dbReference>
<gene>
    <name evidence="5" type="ORF">GQF03_17250</name>
</gene>
<dbReference type="InterPro" id="IPR006439">
    <property type="entry name" value="HAD-SF_hydro_IA"/>
</dbReference>
<dbReference type="SFLD" id="SFLDS00003">
    <property type="entry name" value="Haloacid_Dehalogenase"/>
    <property type="match status" value="1"/>
</dbReference>
<dbReference type="InterPro" id="IPR041492">
    <property type="entry name" value="HAD_2"/>
</dbReference>
<dbReference type="InterPro" id="IPR023214">
    <property type="entry name" value="HAD_sf"/>
</dbReference>
<protein>
    <submittedName>
        <fullName evidence="5">HAD-IA family hydrolase</fullName>
    </submittedName>
</protein>
<keyword evidence="4" id="KW-0460">Magnesium</keyword>
<dbReference type="AlphaFoldDB" id="A0A845MPS7"/>
<dbReference type="Gene3D" id="1.10.150.240">
    <property type="entry name" value="Putative phosphatase, domain 2"/>
    <property type="match status" value="1"/>
</dbReference>
<evidence type="ECO:0000313" key="6">
    <source>
        <dbReference type="Proteomes" id="UP000445696"/>
    </source>
</evidence>
<dbReference type="PANTHER" id="PTHR46193">
    <property type="entry name" value="6-PHOSPHOGLUCONATE PHOSPHATASE"/>
    <property type="match status" value="1"/>
</dbReference>
<dbReference type="InterPro" id="IPR023198">
    <property type="entry name" value="PGP-like_dom2"/>
</dbReference>
<comment type="cofactor">
    <cofactor evidence="1">
        <name>Mg(2+)</name>
        <dbReference type="ChEBI" id="CHEBI:18420"/>
    </cofactor>
</comment>
<dbReference type="InterPro" id="IPR036412">
    <property type="entry name" value="HAD-like_sf"/>
</dbReference>
<comment type="caution">
    <text evidence="5">The sequence shown here is derived from an EMBL/GenBank/DDBJ whole genome shotgun (WGS) entry which is preliminary data.</text>
</comment>
<reference evidence="5 6" key="1">
    <citation type="journal article" date="2014" name="Int. J. Syst. Evol. Microbiol.">
        <title>Sneathiella chungangensis sp. nov., isolated from a marine sand, and emended description of the genus Sneathiella.</title>
        <authorList>
            <person name="Siamphan C."/>
            <person name="Kim H."/>
            <person name="Lee J.S."/>
            <person name="Kim W."/>
        </authorList>
    </citation>
    <scope>NUCLEOTIDE SEQUENCE [LARGE SCALE GENOMIC DNA]</scope>
    <source>
        <strain evidence="5 6">KCTC 32476</strain>
    </source>
</reference>
<evidence type="ECO:0000256" key="1">
    <source>
        <dbReference type="ARBA" id="ARBA00001946"/>
    </source>
</evidence>
<dbReference type="SUPFAM" id="SSF56784">
    <property type="entry name" value="HAD-like"/>
    <property type="match status" value="1"/>
</dbReference>
<organism evidence="5 6">
    <name type="scientific">Sneathiella chungangensis</name>
    <dbReference type="NCBI Taxonomy" id="1418234"/>
    <lineage>
        <taxon>Bacteria</taxon>
        <taxon>Pseudomonadati</taxon>
        <taxon>Pseudomonadota</taxon>
        <taxon>Alphaproteobacteria</taxon>
        <taxon>Sneathiellales</taxon>
        <taxon>Sneathiellaceae</taxon>
        <taxon>Sneathiella</taxon>
    </lineage>
</organism>
<dbReference type="SFLD" id="SFLDG01129">
    <property type="entry name" value="C1.5:_HAD__Beta-PGM__Phosphata"/>
    <property type="match status" value="1"/>
</dbReference>
<dbReference type="Proteomes" id="UP000445696">
    <property type="component" value="Unassembled WGS sequence"/>
</dbReference>
<proteinExistence type="inferred from homology"/>
<dbReference type="EMBL" id="WTVA01000015">
    <property type="protein sequence ID" value="MZR24084.1"/>
    <property type="molecule type" value="Genomic_DNA"/>
</dbReference>
<sequence>MARPDLVIFDCDGVLVDTEPVSNAVLAANLTRHGLALSTAECTAMFTGWSMANVRTEAICLGATLPENWIDAVYAEEFEALRQGVPPVAGIPEILDRLDAAAIPYCVASNGSEEKMAIPLGQTGLLPRFQGAMFSAHSLNTSKPDPALFQAALAAFKMAPARAVVIEDSTLGATGAARAGIPCYGFAPHEGGTDLAAVGARIFKDMRELPDLLGV</sequence>
<dbReference type="GO" id="GO:0016787">
    <property type="term" value="F:hydrolase activity"/>
    <property type="evidence" value="ECO:0007669"/>
    <property type="project" value="UniProtKB-KW"/>
</dbReference>
<keyword evidence="6" id="KW-1185">Reference proteome</keyword>
<name>A0A845MPS7_9PROT</name>
<evidence type="ECO:0000256" key="2">
    <source>
        <dbReference type="ARBA" id="ARBA00006171"/>
    </source>
</evidence>
<dbReference type="OrthoDB" id="9797743at2"/>
<evidence type="ECO:0000256" key="3">
    <source>
        <dbReference type="ARBA" id="ARBA00022723"/>
    </source>
</evidence>
<dbReference type="Gene3D" id="3.40.50.1000">
    <property type="entry name" value="HAD superfamily/HAD-like"/>
    <property type="match status" value="1"/>
</dbReference>
<dbReference type="GO" id="GO:0046872">
    <property type="term" value="F:metal ion binding"/>
    <property type="evidence" value="ECO:0007669"/>
    <property type="project" value="UniProtKB-KW"/>
</dbReference>
<evidence type="ECO:0000313" key="5">
    <source>
        <dbReference type="EMBL" id="MZR24084.1"/>
    </source>
</evidence>
<keyword evidence="3" id="KW-0479">Metal-binding</keyword>
<dbReference type="PANTHER" id="PTHR46193:SF10">
    <property type="entry name" value="6-PHOSPHOGLUCONATE PHOSPHATASE"/>
    <property type="match status" value="1"/>
</dbReference>
<comment type="similarity">
    <text evidence="2">Belongs to the HAD-like hydrolase superfamily. CbbY/CbbZ/Gph/YieH family.</text>
</comment>
<keyword evidence="5" id="KW-0378">Hydrolase</keyword>
<dbReference type="RefSeq" id="WP_161340543.1">
    <property type="nucleotide sequence ID" value="NZ_JBHSDG010000003.1"/>
</dbReference>
<dbReference type="NCBIfam" id="TIGR01509">
    <property type="entry name" value="HAD-SF-IA-v3"/>
    <property type="match status" value="1"/>
</dbReference>
<evidence type="ECO:0000256" key="4">
    <source>
        <dbReference type="ARBA" id="ARBA00022842"/>
    </source>
</evidence>
<dbReference type="Pfam" id="PF13419">
    <property type="entry name" value="HAD_2"/>
    <property type="match status" value="1"/>
</dbReference>